<reference evidence="1 4" key="1">
    <citation type="submission" date="2015-06" db="EMBL/GenBank/DDBJ databases">
        <title>Genome sequence of Pseudoalteromonas carrageenovora.</title>
        <authorList>
            <person name="Xie B.-B."/>
            <person name="Rong J.-C."/>
            <person name="Qin Q.-L."/>
            <person name="Zhang Y.-Z."/>
        </authorList>
    </citation>
    <scope>NUCLEOTIDE SEQUENCE [LARGE SCALE GENOMIC DNA]</scope>
    <source>
        <strain evidence="1 4">IAM 12662</strain>
    </source>
</reference>
<accession>A0A2K4X5Z6</accession>
<evidence type="ECO:0000313" key="2">
    <source>
        <dbReference type="EMBL" id="SOU39758.1"/>
    </source>
</evidence>
<evidence type="ECO:0000313" key="3">
    <source>
        <dbReference type="Proteomes" id="UP000238288"/>
    </source>
</evidence>
<dbReference type="GeneID" id="93662402"/>
<dbReference type="AlphaFoldDB" id="A0A2K4X5Z6"/>
<dbReference type="EMBL" id="LT965928">
    <property type="protein sequence ID" value="SOU39758.1"/>
    <property type="molecule type" value="Genomic_DNA"/>
</dbReference>
<reference evidence="2 3" key="2">
    <citation type="submission" date="2017-11" db="EMBL/GenBank/DDBJ databases">
        <authorList>
            <person name="Han C.G."/>
        </authorList>
    </citation>
    <scope>NUCLEOTIDE SEQUENCE [LARGE SCALE GENOMIC DNA]</scope>
    <source>
        <strain evidence="3">ATCC 43555</strain>
        <strain evidence="2">ATCC43555</strain>
    </source>
</reference>
<gene>
    <name evidence="2" type="ORF">PCAR9_A20178</name>
    <name evidence="1" type="ORF">PCARR_a0195</name>
</gene>
<organism evidence="2 3">
    <name type="scientific">Pseudoalteromonas carrageenovora IAM 12662</name>
    <dbReference type="NCBI Taxonomy" id="1314868"/>
    <lineage>
        <taxon>Bacteria</taxon>
        <taxon>Pseudomonadati</taxon>
        <taxon>Pseudomonadota</taxon>
        <taxon>Gammaproteobacteria</taxon>
        <taxon>Alteromonadales</taxon>
        <taxon>Pseudoalteromonadaceae</taxon>
        <taxon>Pseudoalteromonas</taxon>
    </lineage>
</organism>
<dbReference type="OrthoDB" id="163232at2"/>
<proteinExistence type="predicted"/>
<dbReference type="RefSeq" id="WP_104641935.1">
    <property type="nucleotide sequence ID" value="NZ_AQGW01000018.1"/>
</dbReference>
<evidence type="ECO:0000313" key="4">
    <source>
        <dbReference type="Proteomes" id="UP000615003"/>
    </source>
</evidence>
<keyword evidence="4" id="KW-1185">Reference proteome</keyword>
<dbReference type="Proteomes" id="UP000615003">
    <property type="component" value="Unassembled WGS sequence"/>
</dbReference>
<name>A0A2K4X5Z6_PSEVC</name>
<dbReference type="Proteomes" id="UP000238288">
    <property type="component" value="Chromosome PCAR9a"/>
</dbReference>
<sequence length="341" mass="39618">MMAEVKKTIKRSKLLSFLLFKIQVMLRGFKNIDTSEVDLFDYKKLAMNNRFCPLDRIIDNNYFGINFCLRRFSKNNREILLYIEHGLFLGSLVKEDSIHIGNAIITFSDYREKQISAKTNKDVHKIGPYIAYAEELYDKSSFQVQKKKLGKTLLVFPSHSTKAVSISIDTVQFTEVIEDTKKKGGFQSVVVCLFYIDIQNGYDKPYIESGYKVFCAGHRMDKLFLDRLKTVISLSDFVLSNDVGTHVGYVHYMKKPQAIYPQNIEICAKDQTAYTREVSQRDDVAWSTFEEIKASIISDYIFNTDSFNYEEIKESKLTEYIWGFEHVKNKREIKAVIDDNI</sequence>
<protein>
    <submittedName>
        <fullName evidence="2">Uncharacterized protein</fullName>
    </submittedName>
</protein>
<dbReference type="EMBL" id="AQGW01000018">
    <property type="protein sequence ID" value="MBE0381950.1"/>
    <property type="molecule type" value="Genomic_DNA"/>
</dbReference>
<evidence type="ECO:0000313" key="1">
    <source>
        <dbReference type="EMBL" id="MBE0381950.1"/>
    </source>
</evidence>